<dbReference type="Pfam" id="PF09990">
    <property type="entry name" value="DUF2231"/>
    <property type="match status" value="1"/>
</dbReference>
<dbReference type="Proteomes" id="UP001501496">
    <property type="component" value="Unassembled WGS sequence"/>
</dbReference>
<comment type="caution">
    <text evidence="7">The sequence shown here is derived from an EMBL/GenBank/DDBJ whole genome shotgun (WGS) entry which is preliminary data.</text>
</comment>
<accession>A0ABP8CCK9</accession>
<feature type="transmembrane region" description="Helical" evidence="5">
    <location>
        <begin position="7"/>
        <end position="25"/>
    </location>
</feature>
<keyword evidence="1 4" id="KW-0349">Heme</keyword>
<dbReference type="InterPro" id="IPR013039">
    <property type="entry name" value="DUF1588"/>
</dbReference>
<dbReference type="InterPro" id="IPR011478">
    <property type="entry name" value="DUF1585"/>
</dbReference>
<dbReference type="InterPro" id="IPR013042">
    <property type="entry name" value="DUF1592"/>
</dbReference>
<feature type="transmembrane region" description="Helical" evidence="5">
    <location>
        <begin position="109"/>
        <end position="127"/>
    </location>
</feature>
<evidence type="ECO:0000256" key="2">
    <source>
        <dbReference type="ARBA" id="ARBA00022723"/>
    </source>
</evidence>
<dbReference type="InterPro" id="IPR013036">
    <property type="entry name" value="DUF1587"/>
</dbReference>
<dbReference type="EMBL" id="BAABCA010000005">
    <property type="protein sequence ID" value="GAA4237637.1"/>
    <property type="molecule type" value="Genomic_DNA"/>
</dbReference>
<evidence type="ECO:0000313" key="7">
    <source>
        <dbReference type="EMBL" id="GAA4237637.1"/>
    </source>
</evidence>
<name>A0ABP8CCK9_9FLAO</name>
<keyword evidence="2 4" id="KW-0479">Metal-binding</keyword>
<dbReference type="Pfam" id="PF07624">
    <property type="entry name" value="PSD2"/>
    <property type="match status" value="1"/>
</dbReference>
<evidence type="ECO:0000256" key="5">
    <source>
        <dbReference type="SAM" id="Phobius"/>
    </source>
</evidence>
<dbReference type="SUPFAM" id="SSF46626">
    <property type="entry name" value="Cytochrome c"/>
    <property type="match status" value="1"/>
</dbReference>
<dbReference type="Pfam" id="PF07626">
    <property type="entry name" value="PSD3"/>
    <property type="match status" value="1"/>
</dbReference>
<proteinExistence type="predicted"/>
<dbReference type="Pfam" id="PF07631">
    <property type="entry name" value="PSD4"/>
    <property type="match status" value="1"/>
</dbReference>
<dbReference type="Pfam" id="PF07637">
    <property type="entry name" value="PSD5"/>
    <property type="match status" value="1"/>
</dbReference>
<organism evidence="7 8">
    <name type="scientific">Postechiella marina</name>
    <dbReference type="NCBI Taxonomy" id="943941"/>
    <lineage>
        <taxon>Bacteria</taxon>
        <taxon>Pseudomonadati</taxon>
        <taxon>Bacteroidota</taxon>
        <taxon>Flavobacteriia</taxon>
        <taxon>Flavobacteriales</taxon>
        <taxon>Flavobacteriaceae</taxon>
        <taxon>Postechiella</taxon>
    </lineage>
</organism>
<evidence type="ECO:0000256" key="1">
    <source>
        <dbReference type="ARBA" id="ARBA00022617"/>
    </source>
</evidence>
<feature type="domain" description="Cytochrome c" evidence="6">
    <location>
        <begin position="203"/>
        <end position="418"/>
    </location>
</feature>
<keyword evidence="8" id="KW-1185">Reference proteome</keyword>
<dbReference type="InterPro" id="IPR013043">
    <property type="entry name" value="DUF1595"/>
</dbReference>
<protein>
    <recommendedName>
        <fullName evidence="6">Cytochrome c domain-containing protein</fullName>
    </recommendedName>
</protein>
<dbReference type="InterPro" id="IPR019251">
    <property type="entry name" value="DUF2231_TM"/>
</dbReference>
<dbReference type="Pfam" id="PF07627">
    <property type="entry name" value="PSCyt3"/>
    <property type="match status" value="1"/>
</dbReference>
<keyword evidence="5" id="KW-0812">Transmembrane</keyword>
<evidence type="ECO:0000259" key="6">
    <source>
        <dbReference type="PROSITE" id="PS51007"/>
    </source>
</evidence>
<feature type="transmembrane region" description="Helical" evidence="5">
    <location>
        <begin position="139"/>
        <end position="158"/>
    </location>
</feature>
<dbReference type="InterPro" id="IPR009056">
    <property type="entry name" value="Cyt_c-like_dom"/>
</dbReference>
<evidence type="ECO:0000256" key="4">
    <source>
        <dbReference type="PROSITE-ProRule" id="PRU00433"/>
    </source>
</evidence>
<dbReference type="PANTHER" id="PTHR35889">
    <property type="entry name" value="CYCLOINULO-OLIGOSACCHARIDE FRUCTANOTRANSFERASE-RELATED"/>
    <property type="match status" value="1"/>
</dbReference>
<evidence type="ECO:0000313" key="8">
    <source>
        <dbReference type="Proteomes" id="UP001501496"/>
    </source>
</evidence>
<evidence type="ECO:0000256" key="3">
    <source>
        <dbReference type="ARBA" id="ARBA00023004"/>
    </source>
</evidence>
<dbReference type="PROSITE" id="PS51007">
    <property type="entry name" value="CYTC"/>
    <property type="match status" value="1"/>
</dbReference>
<dbReference type="InterPro" id="IPR011429">
    <property type="entry name" value="Cyt_c_Planctomycete-type"/>
</dbReference>
<feature type="transmembrane region" description="Helical" evidence="5">
    <location>
        <begin position="41"/>
        <end position="62"/>
    </location>
</feature>
<dbReference type="PANTHER" id="PTHR35889:SF3">
    <property type="entry name" value="F-BOX DOMAIN-CONTAINING PROTEIN"/>
    <property type="match status" value="1"/>
</dbReference>
<keyword evidence="5" id="KW-1133">Transmembrane helix</keyword>
<dbReference type="InterPro" id="IPR036909">
    <property type="entry name" value="Cyt_c-like_dom_sf"/>
</dbReference>
<dbReference type="Pfam" id="PF07635">
    <property type="entry name" value="PSCyt1"/>
    <property type="match status" value="2"/>
</dbReference>
<keyword evidence="5" id="KW-0472">Membrane</keyword>
<keyword evidence="3 4" id="KW-0408">Iron</keyword>
<dbReference type="Gene3D" id="1.10.760.10">
    <property type="entry name" value="Cytochrome c-like domain"/>
    <property type="match status" value="1"/>
</dbReference>
<sequence>MKVTLSVASIFTLILMGLILAPINIDGKNELVLYIGNFHPLILHIPIGALLGVFVLEVVNLIKPKLQLENASKILLWFTVISLIPAVIFGMFLASSGGYNVEVLSFHKWLGWATALLCVWLLVFRLWAYTKSQKTIRIYQGLLFINVILLTFAGHYGGSLTHGAGYLTKDMPVSMKEFFGVEKSKTESILSSIKELAKDKGESEEAKLALIFADSIHPIMDKNCFECHNANKQKGDLRLDTASWEMIKPEDVKKWETVFEEISEGNMPPEEEEPLTEADKNSILNWITNSLNKLTPEVKQQIALKEEAKAKAKAEQRKKELAILASKPKVKLSKQALHYANNIKPIMDKYCYDCHGPDKQKGSVRLDRLNWDMVKGADAESWHSALDMINSGEMPPKKKPQLTAKERKEVVNWITNSLEHAAKAKNSNAKEVTRRLTKSQYTNSLNEILGLPINFGSVLPDDGKSKMGFTNNGETLQISSLHIDYYQKIARNALDKAIVFGDKPEPKIYKITVGEGIGKNEISAEFGGFQSVAIKSDNFKVDVLDSKNNEKTDVDEIKRLIGIGMRGSGNDRFSVVENGLMLYSALPHKDVPPRSWQGPSPNMKMLVKNNFPRSGRFKLKIIAAKGYALEAKEGIIGLRKNEPAVVNANTIIIKAKDVKVINRLQLKDDKFLVPIATDANATAKLKLNVPETGYYQIDLVHPYVPQENMPSFLMKIGRFNKVQERLKLDKSLADKSEIVTPVTLASLKKGTYEITLGGKFFVGFSEVRISQLSDDDPLPKKLKAEAAKNQKKYENMTPSIRAFIGSRTDDGMDYRTFDEDKDVIGGINEFNTYEFTGQLENLPLPVYDPNEKNENSNTMIIGLWNNHLVKQKGETGPPLLVKSMELEAPYHPVWPPESHTNIFFDSPNKNNKEVYTAEVLKKFMEHAFRRPLIEGELDRYMDFWRNSRDDFDRYEDGVKEVLVAVLCSPSFLYLLEGEKPSPKNTAEEFLLASKMSYFLWNTPPDNELINLAKQGDLKKQLPNQIVRMANSPKIKNMIESFAYDWLRVDRLKGMSTNKNLYPDFTRFVKQDMAEETYSFIHYILKENLSILNFIDSDFAMLNQNLAEFYGVEGVKGNAFRPVAIAREKNRGGLLSQGAFLTGHSDGVQAHPIKRAVWLKEKILGDPPPPPPPNVPELDPETPGFETLTLKEQLELHRNKASCVDCHLKIDPFGVAFENYDAVGRYQKLAKNKPIDSKSKLPDGTEVEGIEGIKEYILNLKREDFTKSLVEHLYAYALGRDVSFSDDKELNRIVEKIKKNDYKFQTVLEEIVLSDSFSKSANQ</sequence>
<reference evidence="8" key="1">
    <citation type="journal article" date="2019" name="Int. J. Syst. Evol. Microbiol.">
        <title>The Global Catalogue of Microorganisms (GCM) 10K type strain sequencing project: providing services to taxonomists for standard genome sequencing and annotation.</title>
        <authorList>
            <consortium name="The Broad Institute Genomics Platform"/>
            <consortium name="The Broad Institute Genome Sequencing Center for Infectious Disease"/>
            <person name="Wu L."/>
            <person name="Ma J."/>
        </authorList>
    </citation>
    <scope>NUCLEOTIDE SEQUENCE [LARGE SCALE GENOMIC DNA]</scope>
    <source>
        <strain evidence="8">JCM 17630</strain>
    </source>
</reference>
<feature type="transmembrane region" description="Helical" evidence="5">
    <location>
        <begin position="74"/>
        <end position="97"/>
    </location>
</feature>
<gene>
    <name evidence="7" type="ORF">GCM10022291_24990</name>
</gene>
<dbReference type="RefSeq" id="WP_344788602.1">
    <property type="nucleotide sequence ID" value="NZ_BAABCA010000005.1"/>
</dbReference>